<dbReference type="EMBL" id="CP024964">
    <property type="protein sequence ID" value="ATZ18039.1"/>
    <property type="molecule type" value="Genomic_DNA"/>
</dbReference>
<dbReference type="GO" id="GO:0030007">
    <property type="term" value="P:intracellular potassium ion homeostasis"/>
    <property type="evidence" value="ECO:0007669"/>
    <property type="project" value="TreeGrafter"/>
</dbReference>
<feature type="transmembrane region" description="Helical" evidence="12">
    <location>
        <begin position="281"/>
        <end position="308"/>
    </location>
</feature>
<accession>A0A2K8NW44</accession>
<name>A0A2K8NW44_9MOLU</name>
<comment type="similarity">
    <text evidence="2">Belongs to the cation transport ATPase (P-type) (TC 3.A.3) family. Type IIA subfamily.</text>
</comment>
<dbReference type="InterPro" id="IPR050510">
    <property type="entry name" value="Cation_transp_ATPase_P-type"/>
</dbReference>
<feature type="domain" description="Cation-transporting P-type ATPase N-terminal" evidence="13">
    <location>
        <begin position="3"/>
        <end position="77"/>
    </location>
</feature>
<gene>
    <name evidence="14" type="primary">ctp</name>
    <name evidence="14" type="ORF">EMELA_v1c04990</name>
</gene>
<dbReference type="SFLD" id="SFLDS00003">
    <property type="entry name" value="Haloacid_Dehalogenase"/>
    <property type="match status" value="1"/>
</dbReference>
<feature type="transmembrane region" description="Helical" evidence="12">
    <location>
        <begin position="63"/>
        <end position="81"/>
    </location>
</feature>
<keyword evidence="15" id="KW-1185">Reference proteome</keyword>
<dbReference type="InterPro" id="IPR023299">
    <property type="entry name" value="ATPase_P-typ_cyto_dom_N"/>
</dbReference>
<dbReference type="InterPro" id="IPR001757">
    <property type="entry name" value="P_typ_ATPase"/>
</dbReference>
<dbReference type="GO" id="GO:0016887">
    <property type="term" value="F:ATP hydrolysis activity"/>
    <property type="evidence" value="ECO:0007669"/>
    <property type="project" value="InterPro"/>
</dbReference>
<evidence type="ECO:0000256" key="10">
    <source>
        <dbReference type="ARBA" id="ARBA00022989"/>
    </source>
</evidence>
<dbReference type="Proteomes" id="UP000231896">
    <property type="component" value="Chromosome"/>
</dbReference>
<dbReference type="GO" id="GO:0005524">
    <property type="term" value="F:ATP binding"/>
    <property type="evidence" value="ECO:0007669"/>
    <property type="project" value="UniProtKB-KW"/>
</dbReference>
<feature type="transmembrane region" description="Helical" evidence="12">
    <location>
        <begin position="87"/>
        <end position="106"/>
    </location>
</feature>
<evidence type="ECO:0000256" key="3">
    <source>
        <dbReference type="ARBA" id="ARBA00022475"/>
    </source>
</evidence>
<keyword evidence="10 12" id="KW-1133">Transmembrane helix</keyword>
<dbReference type="SFLD" id="SFLDF00027">
    <property type="entry name" value="p-type_atpase"/>
    <property type="match status" value="1"/>
</dbReference>
<dbReference type="GO" id="GO:1902600">
    <property type="term" value="P:proton transmembrane transport"/>
    <property type="evidence" value="ECO:0007669"/>
    <property type="project" value="TreeGrafter"/>
</dbReference>
<keyword evidence="4" id="KW-0597">Phosphoprotein</keyword>
<dbReference type="KEGG" id="eml:EMELA_v1c04990"/>
<dbReference type="Pfam" id="PF13246">
    <property type="entry name" value="Cation_ATPase"/>
    <property type="match status" value="1"/>
</dbReference>
<dbReference type="GO" id="GO:0036376">
    <property type="term" value="P:sodium ion export across plasma membrane"/>
    <property type="evidence" value="ECO:0007669"/>
    <property type="project" value="TreeGrafter"/>
</dbReference>
<dbReference type="NCBIfam" id="TIGR01494">
    <property type="entry name" value="ATPase_P-type"/>
    <property type="match status" value="2"/>
</dbReference>
<dbReference type="InterPro" id="IPR023298">
    <property type="entry name" value="ATPase_P-typ_TM_dom_sf"/>
</dbReference>
<evidence type="ECO:0000256" key="5">
    <source>
        <dbReference type="ARBA" id="ARBA00022692"/>
    </source>
</evidence>
<keyword evidence="11 12" id="KW-0472">Membrane</keyword>
<dbReference type="InterPro" id="IPR023214">
    <property type="entry name" value="HAD_sf"/>
</dbReference>
<evidence type="ECO:0000256" key="7">
    <source>
        <dbReference type="ARBA" id="ARBA00022840"/>
    </source>
</evidence>
<dbReference type="Pfam" id="PF00690">
    <property type="entry name" value="Cation_ATPase_N"/>
    <property type="match status" value="1"/>
</dbReference>
<protein>
    <submittedName>
        <fullName evidence="14">Cation-transporting ATPase</fullName>
    </submittedName>
</protein>
<feature type="transmembrane region" description="Helical" evidence="12">
    <location>
        <begin position="682"/>
        <end position="703"/>
    </location>
</feature>
<dbReference type="PANTHER" id="PTHR43294">
    <property type="entry name" value="SODIUM/POTASSIUM-TRANSPORTING ATPASE SUBUNIT ALPHA"/>
    <property type="match status" value="1"/>
</dbReference>
<evidence type="ECO:0000256" key="11">
    <source>
        <dbReference type="ARBA" id="ARBA00023136"/>
    </source>
</evidence>
<feature type="transmembrane region" description="Helical" evidence="12">
    <location>
        <begin position="828"/>
        <end position="850"/>
    </location>
</feature>
<dbReference type="InterPro" id="IPR006068">
    <property type="entry name" value="ATPase_P-typ_cation-transptr_C"/>
</dbReference>
<dbReference type="SFLD" id="SFLDG00002">
    <property type="entry name" value="C1.7:_P-type_atpase_like"/>
    <property type="match status" value="1"/>
</dbReference>
<dbReference type="Gene3D" id="3.40.50.1000">
    <property type="entry name" value="HAD superfamily/HAD-like"/>
    <property type="match status" value="1"/>
</dbReference>
<feature type="transmembrane region" description="Helical" evidence="12">
    <location>
        <begin position="870"/>
        <end position="890"/>
    </location>
</feature>
<dbReference type="GO" id="GO:1990573">
    <property type="term" value="P:potassium ion import across plasma membrane"/>
    <property type="evidence" value="ECO:0007669"/>
    <property type="project" value="TreeGrafter"/>
</dbReference>
<evidence type="ECO:0000256" key="2">
    <source>
        <dbReference type="ARBA" id="ARBA00005675"/>
    </source>
</evidence>
<evidence type="ECO:0000256" key="9">
    <source>
        <dbReference type="ARBA" id="ARBA00022967"/>
    </source>
</evidence>
<dbReference type="SUPFAM" id="SSF56784">
    <property type="entry name" value="HAD-like"/>
    <property type="match status" value="1"/>
</dbReference>
<keyword evidence="6" id="KW-0547">Nucleotide-binding</keyword>
<proteinExistence type="inferred from homology"/>
<keyword evidence="8" id="KW-0460">Magnesium</keyword>
<dbReference type="STRING" id="1408435.GCA_000685885_00567"/>
<organism evidence="14 15">
    <name type="scientific">Mesoplasma melaleucae</name>
    <dbReference type="NCBI Taxonomy" id="81459"/>
    <lineage>
        <taxon>Bacteria</taxon>
        <taxon>Bacillati</taxon>
        <taxon>Mycoplasmatota</taxon>
        <taxon>Mollicutes</taxon>
        <taxon>Entomoplasmatales</taxon>
        <taxon>Entomoplasmataceae</taxon>
        <taxon>Mesoplasma</taxon>
    </lineage>
</organism>
<keyword evidence="7" id="KW-0067">ATP-binding</keyword>
<dbReference type="Pfam" id="PF00689">
    <property type="entry name" value="Cation_ATPase_C"/>
    <property type="match status" value="1"/>
</dbReference>
<dbReference type="InterPro" id="IPR036412">
    <property type="entry name" value="HAD-like_sf"/>
</dbReference>
<dbReference type="PRINTS" id="PR00120">
    <property type="entry name" value="HATPASE"/>
</dbReference>
<feature type="transmembrane region" description="Helical" evidence="12">
    <location>
        <begin position="715"/>
        <end position="733"/>
    </location>
</feature>
<evidence type="ECO:0000256" key="8">
    <source>
        <dbReference type="ARBA" id="ARBA00022842"/>
    </source>
</evidence>
<dbReference type="GO" id="GO:0005391">
    <property type="term" value="F:P-type sodium:potassium-exchanging transporter activity"/>
    <property type="evidence" value="ECO:0007669"/>
    <property type="project" value="TreeGrafter"/>
</dbReference>
<reference evidence="14 15" key="1">
    <citation type="submission" date="2017-11" db="EMBL/GenBank/DDBJ databases">
        <title>Genome sequence of Entomoplasma melaleucae M1 (ATCC 49191).</title>
        <authorList>
            <person name="Lo W.-S."/>
            <person name="Gasparich G.E."/>
            <person name="Kuo C.-H."/>
        </authorList>
    </citation>
    <scope>NUCLEOTIDE SEQUENCE [LARGE SCALE GENOMIC DNA]</scope>
    <source>
        <strain evidence="14 15">M1</strain>
    </source>
</reference>
<dbReference type="InterPro" id="IPR018303">
    <property type="entry name" value="ATPase_P-typ_P_site"/>
</dbReference>
<dbReference type="RefSeq" id="WP_028124128.1">
    <property type="nucleotide sequence ID" value="NZ_CP024964.1"/>
</dbReference>
<sequence length="971" mass="106690">MDNWESSKIKDIEDKLKTDIKTGLTETEAAKRLEENCKNELPTAKVTPWWVTFLHAFVEPLQLILMFAAVISVVAPLISSIESKLGFHEFIDFIVIMLIVIVDAVLETVQTVKARKSVDALKSLSKPKAVVLRDHNQKEIDAADLVEGDIVILEAGKYVPAELRIVQSADFMIDEAILTGESVPVVKTHKVIGAKTILAEKTNIAFMSTFTTSGRAVGIVIGTGLNTEIGKISEAIDKNEESETPLEKKISKFGYIISCIAGLIGILVFLLLSLVGGFEAWASYLMVAITLAIGVIPESLAAVISITLSFSTKRMAKNNVIVKKLASVETLGSVNVICTDKTGTLTQNKMTVKKVIDNNKIMDADEYLGLEKTQQKELLLKALVLPNDSITEGNERIGDPTELALVDFAELMGVDELIYRKQFERIDELPFDSERKLMSTLNTVDKKSIAFTKGAIDQLLSICDHIMIDNKVIALTETHKHEIMRVSTNLSDDALRVLAFAYKEVKNNKLEEKGLTFIGAVAMIDPVRKEAVQAIEEAHAAGIEVCMITGDHAITALAIARDLGLAYDAKQVISSDRLDTMSDEELAEVIDNIRVFPRVNPEHKVKIVSTLQKKGYIVSMTGDGVNDTPSLSKADIGVAMGITGTDVAKQASDVILTDDNFATIMTGVNEGRNVYQKIKRAITLLMGFNLANVLSILIISLIFKISPLEATNILYINLIVESCLAIAIGMGPLDNTLMKLKPQVGKNGLLKGLIVPIIKIGVLSALCSVGSFFIGMMATDTDLWLNYDFKSAYQVNFKLSSTTWLGQIHEIMNSSLSGIVRNKILDEYIVFGRTAMFITIVMSPLFFAHLIKISNWKASKKITWSVSKPLIYASLIAFALSVGVIAIPGLNDKILGLAGYTEDTAKLTSANIWIMFVAFAISIVPFLLIMLIDGIVFYSYHLSVDNWQKNQMLIAEMINQDVKEQNKKRKK</sequence>
<keyword evidence="9" id="KW-1278">Translocase</keyword>
<evidence type="ECO:0000313" key="15">
    <source>
        <dbReference type="Proteomes" id="UP000231896"/>
    </source>
</evidence>
<dbReference type="GO" id="GO:0005886">
    <property type="term" value="C:plasma membrane"/>
    <property type="evidence" value="ECO:0007669"/>
    <property type="project" value="UniProtKB-SubCell"/>
</dbReference>
<dbReference type="InterPro" id="IPR059000">
    <property type="entry name" value="ATPase_P-type_domA"/>
</dbReference>
<dbReference type="OrthoDB" id="9813266at2"/>
<keyword evidence="5 12" id="KW-0812">Transmembrane</keyword>
<evidence type="ECO:0000313" key="14">
    <source>
        <dbReference type="EMBL" id="ATZ18039.1"/>
    </source>
</evidence>
<dbReference type="FunFam" id="3.40.50.1000:FF:000001">
    <property type="entry name" value="Phospholipid-transporting ATPase IC"/>
    <property type="match status" value="1"/>
</dbReference>
<evidence type="ECO:0000256" key="1">
    <source>
        <dbReference type="ARBA" id="ARBA00004651"/>
    </source>
</evidence>
<dbReference type="PROSITE" id="PS00154">
    <property type="entry name" value="ATPASE_E1_E2"/>
    <property type="match status" value="1"/>
</dbReference>
<dbReference type="InterPro" id="IPR004014">
    <property type="entry name" value="ATPase_P-typ_cation-transptr_N"/>
</dbReference>
<dbReference type="InterPro" id="IPR044492">
    <property type="entry name" value="P_typ_ATPase_HD_dom"/>
</dbReference>
<feature type="transmembrane region" description="Helical" evidence="12">
    <location>
        <begin position="253"/>
        <end position="275"/>
    </location>
</feature>
<feature type="transmembrane region" description="Helical" evidence="12">
    <location>
        <begin position="753"/>
        <end position="778"/>
    </location>
</feature>
<evidence type="ECO:0000256" key="6">
    <source>
        <dbReference type="ARBA" id="ARBA00022741"/>
    </source>
</evidence>
<dbReference type="PANTHER" id="PTHR43294:SF21">
    <property type="entry name" value="CATION TRANSPORTING ATPASE"/>
    <property type="match status" value="1"/>
</dbReference>
<evidence type="ECO:0000259" key="13">
    <source>
        <dbReference type="SMART" id="SM00831"/>
    </source>
</evidence>
<dbReference type="SUPFAM" id="SSF81653">
    <property type="entry name" value="Calcium ATPase, transduction domain A"/>
    <property type="match status" value="1"/>
</dbReference>
<dbReference type="SUPFAM" id="SSF81665">
    <property type="entry name" value="Calcium ATPase, transmembrane domain M"/>
    <property type="match status" value="1"/>
</dbReference>
<comment type="subcellular location">
    <subcellularLocation>
        <location evidence="1">Cell membrane</location>
        <topology evidence="1">Multi-pass membrane protein</topology>
    </subcellularLocation>
</comment>
<dbReference type="AlphaFoldDB" id="A0A2K8NW44"/>
<evidence type="ECO:0000256" key="4">
    <source>
        <dbReference type="ARBA" id="ARBA00022553"/>
    </source>
</evidence>
<dbReference type="Gene3D" id="1.20.1110.10">
    <property type="entry name" value="Calcium-transporting ATPase, transmembrane domain"/>
    <property type="match status" value="1"/>
</dbReference>
<keyword evidence="3" id="KW-1003">Cell membrane</keyword>
<dbReference type="Gene3D" id="3.40.1110.10">
    <property type="entry name" value="Calcium-transporting ATPase, cytoplasmic domain N"/>
    <property type="match status" value="1"/>
</dbReference>
<dbReference type="InterPro" id="IPR008250">
    <property type="entry name" value="ATPase_P-typ_transduc_dom_A_sf"/>
</dbReference>
<dbReference type="GO" id="GO:0006883">
    <property type="term" value="P:intracellular sodium ion homeostasis"/>
    <property type="evidence" value="ECO:0007669"/>
    <property type="project" value="TreeGrafter"/>
</dbReference>
<dbReference type="Pfam" id="PF00122">
    <property type="entry name" value="E1-E2_ATPase"/>
    <property type="match status" value="1"/>
</dbReference>
<dbReference type="SMART" id="SM00831">
    <property type="entry name" value="Cation_ATPase_N"/>
    <property type="match status" value="1"/>
</dbReference>
<dbReference type="FunFam" id="2.70.150.10:FF:000160">
    <property type="entry name" value="Sarcoplasmic/endoplasmic reticulum calcium ATPase 1"/>
    <property type="match status" value="1"/>
</dbReference>
<feature type="transmembrane region" description="Helical" evidence="12">
    <location>
        <begin position="910"/>
        <end position="932"/>
    </location>
</feature>
<dbReference type="SUPFAM" id="SSF81660">
    <property type="entry name" value="Metal cation-transporting ATPase, ATP-binding domain N"/>
    <property type="match status" value="1"/>
</dbReference>
<dbReference type="PRINTS" id="PR00119">
    <property type="entry name" value="CATATPASE"/>
</dbReference>
<dbReference type="Gene3D" id="2.70.150.10">
    <property type="entry name" value="Calcium-transporting ATPase, cytoplasmic transduction domain A"/>
    <property type="match status" value="1"/>
</dbReference>
<evidence type="ECO:0000256" key="12">
    <source>
        <dbReference type="SAM" id="Phobius"/>
    </source>
</evidence>